<accession>A0A2T7DQG7</accession>
<dbReference type="Gramene" id="PUZ57825">
    <property type="protein sequence ID" value="PUZ57825"/>
    <property type="gene ID" value="GQ55_5G460200"/>
</dbReference>
<sequence length="158" mass="18124">MMGVNKAGPTTLSWDPLCAYQPASRDTHLPHETKYQSREVTRHIGILVLSVWRPADPSFVARARLVMDRSSPSEILHKFGKMVLAPSWCRQQPPQGRRRPIVQQLRRLQIHGVRLWNRPIRDRRALDQVQFAALQPDRALSYRTMAGFGLSLSLSSEF</sequence>
<gene>
    <name evidence="1" type="ORF">GQ55_5G460200</name>
</gene>
<proteinExistence type="predicted"/>
<organism evidence="1 2">
    <name type="scientific">Panicum hallii var. hallii</name>
    <dbReference type="NCBI Taxonomy" id="1504633"/>
    <lineage>
        <taxon>Eukaryota</taxon>
        <taxon>Viridiplantae</taxon>
        <taxon>Streptophyta</taxon>
        <taxon>Embryophyta</taxon>
        <taxon>Tracheophyta</taxon>
        <taxon>Spermatophyta</taxon>
        <taxon>Magnoliopsida</taxon>
        <taxon>Liliopsida</taxon>
        <taxon>Poales</taxon>
        <taxon>Poaceae</taxon>
        <taxon>PACMAD clade</taxon>
        <taxon>Panicoideae</taxon>
        <taxon>Panicodae</taxon>
        <taxon>Paniceae</taxon>
        <taxon>Panicinae</taxon>
        <taxon>Panicum</taxon>
        <taxon>Panicum sect. Panicum</taxon>
    </lineage>
</organism>
<keyword evidence="2" id="KW-1185">Reference proteome</keyword>
<reference evidence="1 2" key="1">
    <citation type="submission" date="2018-04" db="EMBL/GenBank/DDBJ databases">
        <title>WGS assembly of Panicum hallii var. hallii HAL2.</title>
        <authorList>
            <person name="Lovell J."/>
            <person name="Jenkins J."/>
            <person name="Lowry D."/>
            <person name="Mamidi S."/>
            <person name="Sreedasyam A."/>
            <person name="Weng X."/>
            <person name="Barry K."/>
            <person name="Bonette J."/>
            <person name="Campitelli B."/>
            <person name="Daum C."/>
            <person name="Gordon S."/>
            <person name="Gould B."/>
            <person name="Lipzen A."/>
            <person name="MacQueen A."/>
            <person name="Palacio-Mejia J."/>
            <person name="Plott C."/>
            <person name="Shakirov E."/>
            <person name="Shu S."/>
            <person name="Yoshinaga Y."/>
            <person name="Zane M."/>
            <person name="Rokhsar D."/>
            <person name="Grimwood J."/>
            <person name="Schmutz J."/>
            <person name="Juenger T."/>
        </authorList>
    </citation>
    <scope>NUCLEOTIDE SEQUENCE [LARGE SCALE GENOMIC DNA]</scope>
    <source>
        <strain evidence="2">cv. HAL2</strain>
    </source>
</reference>
<protein>
    <submittedName>
        <fullName evidence="1">Uncharacterized protein</fullName>
    </submittedName>
</protein>
<evidence type="ECO:0000313" key="2">
    <source>
        <dbReference type="Proteomes" id="UP000244336"/>
    </source>
</evidence>
<evidence type="ECO:0000313" key="1">
    <source>
        <dbReference type="EMBL" id="PUZ57825.1"/>
    </source>
</evidence>
<dbReference type="AlphaFoldDB" id="A0A2T7DQG7"/>
<dbReference type="Proteomes" id="UP000244336">
    <property type="component" value="Chromosome 5"/>
</dbReference>
<name>A0A2T7DQG7_9POAL</name>
<dbReference type="EMBL" id="CM009753">
    <property type="protein sequence ID" value="PUZ57825.1"/>
    <property type="molecule type" value="Genomic_DNA"/>
</dbReference>